<gene>
    <name evidence="2" type="ORF">ENP73_02550</name>
</gene>
<feature type="transmembrane region" description="Helical" evidence="1">
    <location>
        <begin position="65"/>
        <end position="85"/>
    </location>
</feature>
<comment type="caution">
    <text evidence="2">The sequence shown here is derived from an EMBL/GenBank/DDBJ whole genome shotgun (WGS) entry which is preliminary data.</text>
</comment>
<evidence type="ECO:0000313" key="2">
    <source>
        <dbReference type="EMBL" id="HEH81889.1"/>
    </source>
</evidence>
<dbReference type="PANTHER" id="PTHR34821:SF2">
    <property type="entry name" value="INNER MEMBRANE PROTEIN YDCZ"/>
    <property type="match status" value="1"/>
</dbReference>
<feature type="transmembrane region" description="Helical" evidence="1">
    <location>
        <begin position="91"/>
        <end position="117"/>
    </location>
</feature>
<dbReference type="PANTHER" id="PTHR34821">
    <property type="entry name" value="INNER MEMBRANE PROTEIN YDCZ"/>
    <property type="match status" value="1"/>
</dbReference>
<keyword evidence="1" id="KW-0472">Membrane</keyword>
<reference evidence="2" key="1">
    <citation type="journal article" date="2020" name="mSystems">
        <title>Genome- and Community-Level Interaction Insights into Carbon Utilization and Element Cycling Functions of Hydrothermarchaeota in Hydrothermal Sediment.</title>
        <authorList>
            <person name="Zhou Z."/>
            <person name="Liu Y."/>
            <person name="Xu W."/>
            <person name="Pan J."/>
            <person name="Luo Z.H."/>
            <person name="Li M."/>
        </authorList>
    </citation>
    <scope>NUCLEOTIDE SEQUENCE [LARGE SCALE GENOMIC DNA]</scope>
    <source>
        <strain evidence="2">SpSt-246</strain>
    </source>
</reference>
<protein>
    <submittedName>
        <fullName evidence="2">DMT family transporter</fullName>
    </submittedName>
</protein>
<proteinExistence type="predicted"/>
<dbReference type="InterPro" id="IPR006750">
    <property type="entry name" value="YdcZ"/>
</dbReference>
<dbReference type="GO" id="GO:0005886">
    <property type="term" value="C:plasma membrane"/>
    <property type="evidence" value="ECO:0007669"/>
    <property type="project" value="TreeGrafter"/>
</dbReference>
<dbReference type="EMBL" id="DSKL01000112">
    <property type="protein sequence ID" value="HEH81889.1"/>
    <property type="molecule type" value="Genomic_DNA"/>
</dbReference>
<organism evidence="2">
    <name type="scientific">Thermus islandicus</name>
    <dbReference type="NCBI Taxonomy" id="540988"/>
    <lineage>
        <taxon>Bacteria</taxon>
        <taxon>Thermotogati</taxon>
        <taxon>Deinococcota</taxon>
        <taxon>Deinococci</taxon>
        <taxon>Thermales</taxon>
        <taxon>Thermaceae</taxon>
        <taxon>Thermus</taxon>
    </lineage>
</organism>
<evidence type="ECO:0000256" key="1">
    <source>
        <dbReference type="SAM" id="Phobius"/>
    </source>
</evidence>
<sequence>MIYLLVFMAGALLPIQAGINGELARHLGHPLRASLVSFLVGSLFLFLLVQRLAPGAWGGAWKAPLWAWLGGIGGALYVWSIVALAPRLGALISFSFALLVAGQMAASIALEALGLLYPPKPITLLRLLGVLLLVLGVVLIRRY</sequence>
<feature type="transmembrane region" description="Helical" evidence="1">
    <location>
        <begin position="124"/>
        <end position="140"/>
    </location>
</feature>
<accession>A0A7C2GEF0</accession>
<keyword evidence="1" id="KW-1133">Transmembrane helix</keyword>
<keyword evidence="1" id="KW-0812">Transmembrane</keyword>
<feature type="transmembrane region" description="Helical" evidence="1">
    <location>
        <begin position="33"/>
        <end position="53"/>
    </location>
</feature>
<dbReference type="AlphaFoldDB" id="A0A7C2GEF0"/>
<name>A0A7C2GEF0_9DEIN</name>
<dbReference type="Pfam" id="PF04657">
    <property type="entry name" value="DMT_YdcZ"/>
    <property type="match status" value="1"/>
</dbReference>